<keyword evidence="2" id="KW-1185">Reference proteome</keyword>
<dbReference type="EnsemblPlants" id="AVESA.00010b.r2.2AG0228630.1">
    <property type="protein sequence ID" value="AVESA.00010b.r2.2AG0228630.1.CDS"/>
    <property type="gene ID" value="AVESA.00010b.r2.2AG0228630"/>
</dbReference>
<sequence>MELILGSFSCSTPIGANLPAAWNYGAVERALRDAGSREGADIFDIAVGNVFDSTQEAYEFYNMYSWEKGFGIRYGRSHVTSGGQRRRQDIICSCQGHDQSNESRTVRCGCPAMVRLVRNDDDAWVVSRFVPEHSHPLSVSCGEKRQWNSHSRIDEMTRDLVRHLRLNNVQISRVCSIIGGMHSSNSYVPFSRQSIRSLCARLSQESIVGDMTKTIEKFNELKENDPGLVVKMQLDGSQRVKSLFWCHGSGRLNYSYFGDVVTFDTTYRTNLYNLPFSLFVGVNNHFQTTFFGAVLLTEETIKAFSWAFKIFVEAMGGRSPKTILTDQCKGMKAAIKDALPATRHRWCKWHVLRKAKESLGSIYSKNTDFKRDLRELLDEIVSIEEFESRWADLVATHHLEDNEFLSNAYEKRTMWAKPFFTDTFCAGMTSTQRSESANHMLKTYIPRSAPMHLFVSQYDRMIADREADEGKEEHATKQTRRVLKLGFPIELHAAKFFTRTMFDKFSQELYRSNAFGCYEVTANHSYRVVLMSRAGYYDHGKTEYMVTVSADGFQYYCECKKFEHCGLPCRHVLKVLVHNLASEIPPGLLCTRWGREAKMTGRASAAERSVPSNRRAESATLHAVVYAASMELVRMCSSSRHHTEIALDYITRAKEAVVASTVIPHLVHATTPKPEQPTPLADGSVVDDREETASLDKRFVAAPPRVRSRGRPKQSRIKSPIEVKKKVSKKRRASSQLTDESRNVKACIKPGGKDKPGGKSGSKCRICGSNAHYAVKCDRNQVAGPRGIGLRKCSICGVAGHNRNSCSRKKKAD</sequence>
<reference evidence="1" key="2">
    <citation type="submission" date="2025-09" db="UniProtKB">
        <authorList>
            <consortium name="EnsemblPlants"/>
        </authorList>
    </citation>
    <scope>IDENTIFICATION</scope>
</reference>
<dbReference type="Proteomes" id="UP001732700">
    <property type="component" value="Chromosome 2A"/>
</dbReference>
<evidence type="ECO:0000313" key="1">
    <source>
        <dbReference type="EnsemblPlants" id="AVESA.00010b.r2.2AG0228630.1.CDS"/>
    </source>
</evidence>
<reference evidence="1" key="1">
    <citation type="submission" date="2021-05" db="EMBL/GenBank/DDBJ databases">
        <authorList>
            <person name="Scholz U."/>
            <person name="Mascher M."/>
            <person name="Fiebig A."/>
        </authorList>
    </citation>
    <scope>NUCLEOTIDE SEQUENCE [LARGE SCALE GENOMIC DNA]</scope>
</reference>
<proteinExistence type="predicted"/>
<evidence type="ECO:0000313" key="2">
    <source>
        <dbReference type="Proteomes" id="UP001732700"/>
    </source>
</evidence>
<organism evidence="1 2">
    <name type="scientific">Avena sativa</name>
    <name type="common">Oat</name>
    <dbReference type="NCBI Taxonomy" id="4498"/>
    <lineage>
        <taxon>Eukaryota</taxon>
        <taxon>Viridiplantae</taxon>
        <taxon>Streptophyta</taxon>
        <taxon>Embryophyta</taxon>
        <taxon>Tracheophyta</taxon>
        <taxon>Spermatophyta</taxon>
        <taxon>Magnoliopsida</taxon>
        <taxon>Liliopsida</taxon>
        <taxon>Poales</taxon>
        <taxon>Poaceae</taxon>
        <taxon>BOP clade</taxon>
        <taxon>Pooideae</taxon>
        <taxon>Poodae</taxon>
        <taxon>Poeae</taxon>
        <taxon>Poeae Chloroplast Group 1 (Aveneae type)</taxon>
        <taxon>Aveninae</taxon>
        <taxon>Avena</taxon>
    </lineage>
</organism>
<accession>A0ACD5UC92</accession>
<name>A0ACD5UC92_AVESA</name>
<protein>
    <submittedName>
        <fullName evidence="1">Uncharacterized protein</fullName>
    </submittedName>
</protein>